<evidence type="ECO:0000313" key="5">
    <source>
        <dbReference type="Proteomes" id="UP000243626"/>
    </source>
</evidence>
<dbReference type="FunFam" id="3.90.79.10:FF:000024">
    <property type="entry name" value="ADP-ribose pyrophosphatase"/>
    <property type="match status" value="1"/>
</dbReference>
<sequence>MNQNDDQLVEKKLSHKDIYKGKIIDVTVYDVELPNGETSSREVVYHQGAVGIIAVHDGYMYFVKQYRIAAEEVLLEIPAGKIEPKDTPEQTAIKELKEETGLVAKEVQYLQEFYVSPGFSNEIIYLFEADQLELEEQKLDEDEFLEIEKIKITDLEHLMKENVFRDAKTLIAVQHVLYSNNYK</sequence>
<organism evidence="4 5">
    <name type="scientific">Nosocomiicoccus massiliensis</name>
    <dbReference type="NCBI Taxonomy" id="1232430"/>
    <lineage>
        <taxon>Bacteria</taxon>
        <taxon>Bacillati</taxon>
        <taxon>Bacillota</taxon>
        <taxon>Bacilli</taxon>
        <taxon>Bacillales</taxon>
        <taxon>Staphylococcaceae</taxon>
        <taxon>Nosocomiicoccus</taxon>
    </lineage>
</organism>
<dbReference type="PANTHER" id="PTHR11839">
    <property type="entry name" value="UDP/ADP-SUGAR PYROPHOSPHATASE"/>
    <property type="match status" value="1"/>
</dbReference>
<dbReference type="AlphaFoldDB" id="A0AAF0YII9"/>
<dbReference type="GO" id="GO:0016787">
    <property type="term" value="F:hydrolase activity"/>
    <property type="evidence" value="ECO:0007669"/>
    <property type="project" value="UniProtKB-KW"/>
</dbReference>
<dbReference type="Proteomes" id="UP000243626">
    <property type="component" value="Chromosome"/>
</dbReference>
<dbReference type="PROSITE" id="PS51462">
    <property type="entry name" value="NUDIX"/>
    <property type="match status" value="1"/>
</dbReference>
<protein>
    <submittedName>
        <fullName evidence="4">NUDIX hydrolase</fullName>
        <ecNumber evidence="4">3.6.-.-</ecNumber>
    </submittedName>
</protein>
<keyword evidence="2 4" id="KW-0378">Hydrolase</keyword>
<evidence type="ECO:0000313" key="4">
    <source>
        <dbReference type="EMBL" id="WOS96508.1"/>
    </source>
</evidence>
<reference evidence="5" key="1">
    <citation type="submission" date="2017-09" db="EMBL/GenBank/DDBJ databases">
        <title>Bacterial strain isolated from the female urinary microbiota.</title>
        <authorList>
            <person name="Thomas-White K."/>
            <person name="Kumar N."/>
            <person name="Forster S."/>
            <person name="Putonti C."/>
            <person name="Lawley T."/>
            <person name="Wolfe A.J."/>
        </authorList>
    </citation>
    <scope>NUCLEOTIDE SEQUENCE [LARGE SCALE GENOMIC DNA]</scope>
    <source>
        <strain evidence="5">UMB0959</strain>
    </source>
</reference>
<dbReference type="InterPro" id="IPR015797">
    <property type="entry name" value="NUDIX_hydrolase-like_dom_sf"/>
</dbReference>
<evidence type="ECO:0000259" key="3">
    <source>
        <dbReference type="PROSITE" id="PS51462"/>
    </source>
</evidence>
<dbReference type="InterPro" id="IPR000086">
    <property type="entry name" value="NUDIX_hydrolase_dom"/>
</dbReference>
<name>A0AAF0YII9_9STAP</name>
<dbReference type="GO" id="GO:0006753">
    <property type="term" value="P:nucleoside phosphate metabolic process"/>
    <property type="evidence" value="ECO:0007669"/>
    <property type="project" value="TreeGrafter"/>
</dbReference>
<dbReference type="EMBL" id="CP136964">
    <property type="protein sequence ID" value="WOS96508.1"/>
    <property type="molecule type" value="Genomic_DNA"/>
</dbReference>
<dbReference type="Pfam" id="PF00293">
    <property type="entry name" value="NUDIX"/>
    <property type="match status" value="1"/>
</dbReference>
<dbReference type="Gene3D" id="3.90.79.10">
    <property type="entry name" value="Nucleoside Triphosphate Pyrophosphohydrolase"/>
    <property type="match status" value="1"/>
</dbReference>
<dbReference type="PANTHER" id="PTHR11839:SF18">
    <property type="entry name" value="NUDIX HYDROLASE DOMAIN-CONTAINING PROTEIN"/>
    <property type="match status" value="1"/>
</dbReference>
<feature type="domain" description="Nudix hydrolase" evidence="3">
    <location>
        <begin position="45"/>
        <end position="172"/>
    </location>
</feature>
<gene>
    <name evidence="4" type="ORF">CJ229_001835</name>
</gene>
<dbReference type="KEGG" id="nmy:CJ229_001835"/>
<comment type="cofactor">
    <cofactor evidence="1">
        <name>Mg(2+)</name>
        <dbReference type="ChEBI" id="CHEBI:18420"/>
    </cofactor>
</comment>
<dbReference type="GO" id="GO:0019693">
    <property type="term" value="P:ribose phosphate metabolic process"/>
    <property type="evidence" value="ECO:0007669"/>
    <property type="project" value="TreeGrafter"/>
</dbReference>
<keyword evidence="5" id="KW-1185">Reference proteome</keyword>
<dbReference type="PRINTS" id="PR00502">
    <property type="entry name" value="NUDIXFAMILY"/>
</dbReference>
<dbReference type="EC" id="3.6.-.-" evidence="4"/>
<dbReference type="RefSeq" id="WP_070456489.1">
    <property type="nucleotide sequence ID" value="NZ_CP136964.1"/>
</dbReference>
<evidence type="ECO:0000256" key="2">
    <source>
        <dbReference type="ARBA" id="ARBA00022801"/>
    </source>
</evidence>
<evidence type="ECO:0000256" key="1">
    <source>
        <dbReference type="ARBA" id="ARBA00001946"/>
    </source>
</evidence>
<dbReference type="SUPFAM" id="SSF55811">
    <property type="entry name" value="Nudix"/>
    <property type="match status" value="1"/>
</dbReference>
<dbReference type="InterPro" id="IPR020476">
    <property type="entry name" value="Nudix_hydrolase"/>
</dbReference>
<dbReference type="CDD" id="cd03424">
    <property type="entry name" value="NUDIX_ADPRase_Nudt5_UGPPase_Nudt14"/>
    <property type="match status" value="1"/>
</dbReference>
<dbReference type="GO" id="GO:0005829">
    <property type="term" value="C:cytosol"/>
    <property type="evidence" value="ECO:0007669"/>
    <property type="project" value="TreeGrafter"/>
</dbReference>
<proteinExistence type="predicted"/>
<accession>A0AAF0YII9</accession>